<feature type="transmembrane region" description="Helical" evidence="8">
    <location>
        <begin position="178"/>
        <end position="204"/>
    </location>
</feature>
<feature type="transmembrane region" description="Helical" evidence="8">
    <location>
        <begin position="93"/>
        <end position="111"/>
    </location>
</feature>
<dbReference type="GO" id="GO:0009103">
    <property type="term" value="P:lipopolysaccharide biosynthetic process"/>
    <property type="evidence" value="ECO:0007669"/>
    <property type="project" value="UniProtKB-ARBA"/>
</dbReference>
<dbReference type="Proteomes" id="UP000614216">
    <property type="component" value="Unassembled WGS sequence"/>
</dbReference>
<evidence type="ECO:0000256" key="8">
    <source>
        <dbReference type="SAM" id="Phobius"/>
    </source>
</evidence>
<dbReference type="InterPro" id="IPR038731">
    <property type="entry name" value="RgtA/B/C-like"/>
</dbReference>
<dbReference type="RefSeq" id="WP_202856093.1">
    <property type="nucleotide sequence ID" value="NZ_JAEUGD010000031.1"/>
</dbReference>
<evidence type="ECO:0000313" key="11">
    <source>
        <dbReference type="Proteomes" id="UP000614216"/>
    </source>
</evidence>
<keyword evidence="11" id="KW-1185">Reference proteome</keyword>
<feature type="transmembrane region" description="Helical" evidence="8">
    <location>
        <begin position="147"/>
        <end position="166"/>
    </location>
</feature>
<dbReference type="AlphaFoldDB" id="A0A937G131"/>
<feature type="transmembrane region" description="Helical" evidence="8">
    <location>
        <begin position="309"/>
        <end position="325"/>
    </location>
</feature>
<keyword evidence="7 8" id="KW-0472">Membrane</keyword>
<feature type="transmembrane region" description="Helical" evidence="8">
    <location>
        <begin position="331"/>
        <end position="350"/>
    </location>
</feature>
<evidence type="ECO:0000256" key="7">
    <source>
        <dbReference type="ARBA" id="ARBA00023136"/>
    </source>
</evidence>
<evidence type="ECO:0000256" key="3">
    <source>
        <dbReference type="ARBA" id="ARBA00022676"/>
    </source>
</evidence>
<feature type="transmembrane region" description="Helical" evidence="8">
    <location>
        <begin position="14"/>
        <end position="32"/>
    </location>
</feature>
<feature type="transmembrane region" description="Helical" evidence="8">
    <location>
        <begin position="284"/>
        <end position="302"/>
    </location>
</feature>
<comment type="caution">
    <text evidence="10">The sequence shown here is derived from an EMBL/GenBank/DDBJ whole genome shotgun (WGS) entry which is preliminary data.</text>
</comment>
<feature type="transmembrane region" description="Helical" evidence="8">
    <location>
        <begin position="117"/>
        <end position="135"/>
    </location>
</feature>
<evidence type="ECO:0000256" key="4">
    <source>
        <dbReference type="ARBA" id="ARBA00022679"/>
    </source>
</evidence>
<keyword evidence="2" id="KW-1003">Cell membrane</keyword>
<keyword evidence="5 8" id="KW-0812">Transmembrane</keyword>
<evidence type="ECO:0000256" key="1">
    <source>
        <dbReference type="ARBA" id="ARBA00004651"/>
    </source>
</evidence>
<evidence type="ECO:0000256" key="2">
    <source>
        <dbReference type="ARBA" id="ARBA00022475"/>
    </source>
</evidence>
<feature type="domain" description="Glycosyltransferase RgtA/B/C/D-like" evidence="9">
    <location>
        <begin position="77"/>
        <end position="216"/>
    </location>
</feature>
<protein>
    <submittedName>
        <fullName evidence="10">Glycosyltransferase family 39 protein</fullName>
    </submittedName>
</protein>
<feature type="transmembrane region" description="Helical" evidence="8">
    <location>
        <begin position="362"/>
        <end position="382"/>
    </location>
</feature>
<keyword evidence="3" id="KW-0328">Glycosyltransferase</keyword>
<evidence type="ECO:0000256" key="6">
    <source>
        <dbReference type="ARBA" id="ARBA00022989"/>
    </source>
</evidence>
<evidence type="ECO:0000313" key="10">
    <source>
        <dbReference type="EMBL" id="MBL6446561.1"/>
    </source>
</evidence>
<comment type="subcellular location">
    <subcellularLocation>
        <location evidence="1">Cell membrane</location>
        <topology evidence="1">Multi-pass membrane protein</topology>
    </subcellularLocation>
</comment>
<sequence>MIERFHNTFFSRKFLISIISLLAILYLISLYHRYLQQDEPWFGEQAYWLVKEGNVKLKSMPGVFNWSSDMLIFHKLFVWTGALLITLFGWNVYIFKTFIFLLFLACIYFVYRFSKQYLNNSSQLALLILVLFLGIPELIHRSFMFRPEVMVMTLGFLSFVFLYQSIENKKVERYILGAVFAGLAFLTHLNALVFPIAGFLFLLFFRQWKGLVIYSVTTGLVCSIYSIGLWDMDSIETYKYQMQHWPTHQDSFGEKIEGGIFGIIWNNIARLLNEHKRYFWDQDVWGVSGLFILALITRFRLLKQQYYRLLAYTIILIITVGVFTSGHSPRYLVYLMPFMVMITGLVIYHLRDSKSVVVKTALTIAVVAHFVFAGMSFVKIYGKNSDFVASHEQLLARLEPCSRILAPWEFIYNGIGDYEICSFKTYEYIEDQEKRKLSQKELMTIAAEFGMDYIVVDTKRKNDKNFPWFKEWEITKSPYYKEYFRTEEYLVLKKN</sequence>
<keyword evidence="4" id="KW-0808">Transferase</keyword>
<dbReference type="GO" id="GO:0016763">
    <property type="term" value="F:pentosyltransferase activity"/>
    <property type="evidence" value="ECO:0007669"/>
    <property type="project" value="TreeGrafter"/>
</dbReference>
<keyword evidence="6 8" id="KW-1133">Transmembrane helix</keyword>
<accession>A0A937G131</accession>
<dbReference type="PANTHER" id="PTHR33908:SF11">
    <property type="entry name" value="MEMBRANE PROTEIN"/>
    <property type="match status" value="1"/>
</dbReference>
<evidence type="ECO:0000256" key="5">
    <source>
        <dbReference type="ARBA" id="ARBA00022692"/>
    </source>
</evidence>
<dbReference type="PANTHER" id="PTHR33908">
    <property type="entry name" value="MANNOSYLTRANSFERASE YKCB-RELATED"/>
    <property type="match status" value="1"/>
</dbReference>
<dbReference type="Pfam" id="PF13231">
    <property type="entry name" value="PMT_2"/>
    <property type="match status" value="1"/>
</dbReference>
<reference evidence="10" key="1">
    <citation type="submission" date="2021-01" db="EMBL/GenBank/DDBJ databases">
        <title>Fulvivirga kasyanovii gen. nov., sp nov., a novel member of the phylum Bacteroidetes isolated from seawater in a mussel farm.</title>
        <authorList>
            <person name="Zhao L.-H."/>
            <person name="Wang Z.-J."/>
        </authorList>
    </citation>
    <scope>NUCLEOTIDE SEQUENCE</scope>
    <source>
        <strain evidence="10">29W222</strain>
    </source>
</reference>
<organism evidence="10 11">
    <name type="scientific">Fulvivirga marina</name>
    <dbReference type="NCBI Taxonomy" id="2494733"/>
    <lineage>
        <taxon>Bacteria</taxon>
        <taxon>Pseudomonadati</taxon>
        <taxon>Bacteroidota</taxon>
        <taxon>Cytophagia</taxon>
        <taxon>Cytophagales</taxon>
        <taxon>Fulvivirgaceae</taxon>
        <taxon>Fulvivirga</taxon>
    </lineage>
</organism>
<dbReference type="InterPro" id="IPR050297">
    <property type="entry name" value="LipidA_mod_glycosyltrf_83"/>
</dbReference>
<gene>
    <name evidence="10" type="ORF">JMN32_09585</name>
</gene>
<feature type="transmembrane region" description="Helical" evidence="8">
    <location>
        <begin position="211"/>
        <end position="230"/>
    </location>
</feature>
<dbReference type="GO" id="GO:0005886">
    <property type="term" value="C:plasma membrane"/>
    <property type="evidence" value="ECO:0007669"/>
    <property type="project" value="UniProtKB-SubCell"/>
</dbReference>
<evidence type="ECO:0000259" key="9">
    <source>
        <dbReference type="Pfam" id="PF13231"/>
    </source>
</evidence>
<proteinExistence type="predicted"/>
<dbReference type="EMBL" id="JAEUGD010000031">
    <property type="protein sequence ID" value="MBL6446561.1"/>
    <property type="molecule type" value="Genomic_DNA"/>
</dbReference>
<name>A0A937G131_9BACT</name>